<dbReference type="PANTHER" id="PTHR12281:SF31">
    <property type="entry name" value="DCN1-LIKE PROTEIN 3"/>
    <property type="match status" value="1"/>
</dbReference>
<feature type="compositionally biased region" description="Low complexity" evidence="2">
    <location>
        <begin position="79"/>
        <end position="94"/>
    </location>
</feature>
<reference evidence="4" key="2">
    <citation type="submission" date="2010-11" db="EMBL/GenBank/DDBJ databases">
        <authorList>
            <consortium name="The Broad Institute Genome Sequencing Platform"/>
            <person name="Earl A."/>
            <person name="Ward D."/>
            <person name="Feldgarden M."/>
            <person name="Gevers D."/>
            <person name="Butler R."/>
            <person name="Young S.K."/>
            <person name="Zeng Q."/>
            <person name="Gargeya S."/>
            <person name="Fitzgerald M."/>
            <person name="Haas B."/>
            <person name="Abouelleil A."/>
            <person name="Alvarado L."/>
            <person name="Arachchi H.M."/>
            <person name="Berlin A."/>
            <person name="Brown A."/>
            <person name="Chapman S.B."/>
            <person name="Chen Z."/>
            <person name="Dunbar C."/>
            <person name="Freedman E."/>
            <person name="Gearin G."/>
            <person name="Gellesch M."/>
            <person name="Goldberg J."/>
            <person name="Griggs A."/>
            <person name="Gujja S."/>
            <person name="Heilman E."/>
            <person name="Heiman D."/>
            <person name="Howarth C."/>
            <person name="Larson L."/>
            <person name="Lui A."/>
            <person name="MacDonald P.J.P."/>
            <person name="Mehta T."/>
            <person name="Montmayeur A."/>
            <person name="Murphy C."/>
            <person name="Neiman D."/>
            <person name="Pearson M."/>
            <person name="Priest M."/>
            <person name="Roberts A."/>
            <person name="Saif S."/>
            <person name="Shea T."/>
            <person name="Shenoy N."/>
            <person name="Sisk P."/>
            <person name="Stolte C."/>
            <person name="Sykes S."/>
            <person name="White J."/>
            <person name="Yandava C."/>
            <person name="Wortman J."/>
            <person name="Nusbaum C."/>
            <person name="Birren B."/>
        </authorList>
    </citation>
    <scope>NUCLEOTIDE SEQUENCE</scope>
    <source>
        <strain evidence="4">P1A1 Lamole</strain>
    </source>
</reference>
<protein>
    <recommendedName>
        <fullName evidence="1">Defective in cullin neddylation protein</fullName>
    </recommendedName>
</protein>
<dbReference type="PANTHER" id="PTHR12281">
    <property type="entry name" value="RP42 RELATED"/>
    <property type="match status" value="1"/>
</dbReference>
<dbReference type="PROSITE" id="PS51229">
    <property type="entry name" value="DCUN1"/>
    <property type="match status" value="1"/>
</dbReference>
<dbReference type="AlphaFoldDB" id="U5HGG0"/>
<sequence>MPTKRKAATTSSSSTSNKASTFASSDMVKEPPVKRPSTRSSKAFATADPSTSTSATASTSSGASSSKNTPTAATKANITVATTSSTATQATTSSPYKIENKRNPAKVAPFASTSSSKTKSATTVSKKLVPKTAIKPIEQVELDDLQSHVTTDSGDSSVVIEAPAPKVTKSTSKKAKEPIKKSTKAVKTAIVSSSNSASKIGTTKFTSKKASTQLTEDIQVHTTSTPSPALAKKPSKTAKPAKVTAISLKWDEQCKTWFAEYASEDDPELIDFDGIQTLFEHMDISLADVTALVLSWKLKARTFGSYSLADWQRTFRRDSVKSIYELKKWLLDVEKRLWPEKPSERSDAQLHEFYLFLFSYMMPEGQKTLPGDVALTIWDLVLARRFETGQAIVRYGQSFAEQTLRGVSKDLYHQVWEFATMVTPDLKGWTEEDAWPSAIDSFVEWQQKQLKGE</sequence>
<evidence type="ECO:0000313" key="4">
    <source>
        <dbReference type="EMBL" id="KDE03363.1"/>
    </source>
</evidence>
<dbReference type="GO" id="GO:0000151">
    <property type="term" value="C:ubiquitin ligase complex"/>
    <property type="evidence" value="ECO:0007669"/>
    <property type="project" value="TreeGrafter"/>
</dbReference>
<dbReference type="GO" id="GO:0031624">
    <property type="term" value="F:ubiquitin conjugating enzyme binding"/>
    <property type="evidence" value="ECO:0007669"/>
    <property type="project" value="TreeGrafter"/>
</dbReference>
<keyword evidence="6" id="KW-1185">Reference proteome</keyword>
<comment type="function">
    <text evidence="1">Neddylation of cullins play an essential role in the regulation of SCF-type complexes activity.</text>
</comment>
<dbReference type="Gene3D" id="1.10.238.10">
    <property type="entry name" value="EF-hand"/>
    <property type="match status" value="1"/>
</dbReference>
<dbReference type="GO" id="GO:0032182">
    <property type="term" value="F:ubiquitin-like protein binding"/>
    <property type="evidence" value="ECO:0007669"/>
    <property type="project" value="TreeGrafter"/>
</dbReference>
<dbReference type="EMBL" id="AEIJ01000689">
    <property type="status" value="NOT_ANNOTATED_CDS"/>
    <property type="molecule type" value="Genomic_DNA"/>
</dbReference>
<accession>U5HGG0</accession>
<proteinExistence type="predicted"/>
<organism evidence="4">
    <name type="scientific">Microbotryum lychnidis-dioicae (strain p1A1 Lamole / MvSl-1064)</name>
    <name type="common">Anther smut fungus</name>
    <dbReference type="NCBI Taxonomy" id="683840"/>
    <lineage>
        <taxon>Eukaryota</taxon>
        <taxon>Fungi</taxon>
        <taxon>Dikarya</taxon>
        <taxon>Basidiomycota</taxon>
        <taxon>Pucciniomycotina</taxon>
        <taxon>Microbotryomycetes</taxon>
        <taxon>Microbotryales</taxon>
        <taxon>Microbotryaceae</taxon>
        <taxon>Microbotryum</taxon>
    </lineage>
</organism>
<dbReference type="OMA" id="AWQVEAK"/>
<dbReference type="Pfam" id="PF03556">
    <property type="entry name" value="Cullin_binding"/>
    <property type="match status" value="1"/>
</dbReference>
<dbReference type="InterPro" id="IPR014764">
    <property type="entry name" value="DCN-prot"/>
</dbReference>
<dbReference type="EnsemblFungi" id="MVLG_06168T1">
    <property type="protein sequence ID" value="MVLG_06168T1"/>
    <property type="gene ID" value="MVLG_06168"/>
</dbReference>
<dbReference type="OrthoDB" id="27198at2759"/>
<evidence type="ECO:0000256" key="2">
    <source>
        <dbReference type="SAM" id="MobiDB-lite"/>
    </source>
</evidence>
<reference evidence="4 6" key="3">
    <citation type="journal article" date="2015" name="BMC Genomics">
        <title>Sex and parasites: genomic and transcriptomic analysis of Microbotryum lychnidis-dioicae, the biotrophic and plant-castrating anther smut fungus.</title>
        <authorList>
            <person name="Perlin M.H."/>
            <person name="Amselem J."/>
            <person name="Fontanillas E."/>
            <person name="Toh S.S."/>
            <person name="Chen Z."/>
            <person name="Goldberg J."/>
            <person name="Duplessis S."/>
            <person name="Henrissat B."/>
            <person name="Young S."/>
            <person name="Zeng Q."/>
            <person name="Aguileta G."/>
            <person name="Petit E."/>
            <person name="Badouin H."/>
            <person name="Andrews J."/>
            <person name="Razeeq D."/>
            <person name="Gabaldon T."/>
            <person name="Quesneville H."/>
            <person name="Giraud T."/>
            <person name="Hood M.E."/>
            <person name="Schultz D.J."/>
            <person name="Cuomo C.A."/>
        </authorList>
    </citation>
    <scope>NUCLEOTIDE SEQUENCE [LARGE SCALE GENOMIC DNA]</scope>
    <source>
        <strain evidence="4">P1A1 Lamole</strain>
        <strain evidence="6">p1A1 Lamole</strain>
    </source>
</reference>
<reference evidence="6" key="1">
    <citation type="submission" date="2010-11" db="EMBL/GenBank/DDBJ databases">
        <title>The genome sequence of Microbotryum violaceum strain p1A1 Lamole.</title>
        <authorList>
            <person name="Cuomo C."/>
            <person name="Perlin M."/>
            <person name="Young S.K."/>
            <person name="Zeng Q."/>
            <person name="Gargeya S."/>
            <person name="Alvarado L."/>
            <person name="Berlin A."/>
            <person name="Chapman S.B."/>
            <person name="Chen Z."/>
            <person name="Freedman E."/>
            <person name="Gellesch M."/>
            <person name="Goldberg J."/>
            <person name="Griggs A."/>
            <person name="Gujja S."/>
            <person name="Heilman E."/>
            <person name="Heiman D."/>
            <person name="Howarth C."/>
            <person name="Mehta T."/>
            <person name="Neiman D."/>
            <person name="Pearson M."/>
            <person name="Roberts A."/>
            <person name="Saif S."/>
            <person name="Shea T."/>
            <person name="Shenoy N."/>
            <person name="Sisk P."/>
            <person name="Stolte C."/>
            <person name="Sykes S."/>
            <person name="White J."/>
            <person name="Yandava C."/>
            <person name="Haas B."/>
            <person name="Nusbaum C."/>
            <person name="Birren B."/>
        </authorList>
    </citation>
    <scope>NUCLEOTIDE SEQUENCE [LARGE SCALE GENOMIC DNA]</scope>
    <source>
        <strain evidence="6">p1A1 Lamole</strain>
    </source>
</reference>
<dbReference type="Gene3D" id="1.10.238.200">
    <property type="entry name" value="Cullin, PONY binding domain"/>
    <property type="match status" value="1"/>
</dbReference>
<dbReference type="EMBL" id="GL541743">
    <property type="protein sequence ID" value="KDE03363.1"/>
    <property type="molecule type" value="Genomic_DNA"/>
</dbReference>
<feature type="compositionally biased region" description="Low complexity" evidence="2">
    <location>
        <begin position="111"/>
        <end position="125"/>
    </location>
</feature>
<evidence type="ECO:0000313" key="5">
    <source>
        <dbReference type="EnsemblFungi" id="MVLG_06168T1"/>
    </source>
</evidence>
<evidence type="ECO:0000313" key="6">
    <source>
        <dbReference type="Proteomes" id="UP000017200"/>
    </source>
</evidence>
<feature type="compositionally biased region" description="Low complexity" evidence="2">
    <location>
        <begin position="8"/>
        <end position="25"/>
    </location>
</feature>
<dbReference type="InterPro" id="IPR005176">
    <property type="entry name" value="PONY_dom"/>
</dbReference>
<name>U5HGG0_USTV1</name>
<evidence type="ECO:0000259" key="3">
    <source>
        <dbReference type="PROSITE" id="PS51229"/>
    </source>
</evidence>
<feature type="compositionally biased region" description="Polar residues" evidence="2">
    <location>
        <begin position="67"/>
        <end position="77"/>
    </location>
</feature>
<evidence type="ECO:0000256" key="1">
    <source>
        <dbReference type="RuleBase" id="RU410713"/>
    </source>
</evidence>
<dbReference type="GO" id="GO:0045116">
    <property type="term" value="P:protein neddylation"/>
    <property type="evidence" value="ECO:0007669"/>
    <property type="project" value="TreeGrafter"/>
</dbReference>
<feature type="domain" description="DCUN1" evidence="3">
    <location>
        <begin position="249"/>
        <end position="447"/>
    </location>
</feature>
<dbReference type="InterPro" id="IPR042460">
    <property type="entry name" value="DCN1-like_PONY"/>
</dbReference>
<feature type="region of interest" description="Disordered" evidence="2">
    <location>
        <begin position="148"/>
        <end position="179"/>
    </location>
</feature>
<reference evidence="5" key="4">
    <citation type="submission" date="2015-06" db="UniProtKB">
        <authorList>
            <consortium name="EnsemblFungi"/>
        </authorList>
    </citation>
    <scope>IDENTIFICATION</scope>
</reference>
<dbReference type="GO" id="GO:0097602">
    <property type="term" value="F:cullin family protein binding"/>
    <property type="evidence" value="ECO:0007669"/>
    <property type="project" value="TreeGrafter"/>
</dbReference>
<gene>
    <name evidence="4" type="ORF">MVLG_06168</name>
</gene>
<feature type="compositionally biased region" description="Low complexity" evidence="2">
    <location>
        <begin position="45"/>
        <end position="66"/>
    </location>
</feature>
<feature type="region of interest" description="Disordered" evidence="2">
    <location>
        <begin position="1"/>
        <end position="125"/>
    </location>
</feature>
<dbReference type="Proteomes" id="UP000017200">
    <property type="component" value="Unassembled WGS sequence"/>
</dbReference>